<dbReference type="SUPFAM" id="SSF56672">
    <property type="entry name" value="DNA/RNA polymerases"/>
    <property type="match status" value="1"/>
</dbReference>
<dbReference type="InterPro" id="IPR043128">
    <property type="entry name" value="Rev_trsase/Diguanyl_cyclase"/>
</dbReference>
<evidence type="ECO:0000259" key="2">
    <source>
        <dbReference type="PROSITE" id="PS50994"/>
    </source>
</evidence>
<comment type="caution">
    <text evidence="3">The sequence shown here is derived from an EMBL/GenBank/DDBJ whole genome shotgun (WGS) entry which is preliminary data.</text>
</comment>
<gene>
    <name evidence="3" type="ORF">Sradi_1561900</name>
</gene>
<evidence type="ECO:0000313" key="3">
    <source>
        <dbReference type="EMBL" id="KAL0413602.1"/>
    </source>
</evidence>
<dbReference type="InterPro" id="IPR036397">
    <property type="entry name" value="RNaseH_sf"/>
</dbReference>
<dbReference type="AlphaFoldDB" id="A0AAW2UA72"/>
<feature type="domain" description="Integrase catalytic" evidence="2">
    <location>
        <begin position="357"/>
        <end position="458"/>
    </location>
</feature>
<accession>A0AAW2UA72</accession>
<dbReference type="Pfam" id="PF00078">
    <property type="entry name" value="RVT_1"/>
    <property type="match status" value="1"/>
</dbReference>
<dbReference type="SUPFAM" id="SSF53098">
    <property type="entry name" value="Ribonuclease H-like"/>
    <property type="match status" value="1"/>
</dbReference>
<dbReference type="InterPro" id="IPR001584">
    <property type="entry name" value="Integrase_cat-core"/>
</dbReference>
<dbReference type="Pfam" id="PF17919">
    <property type="entry name" value="RT_RNaseH_2"/>
    <property type="match status" value="1"/>
</dbReference>
<protein>
    <recommendedName>
        <fullName evidence="4">Integrase catalytic domain-containing protein</fullName>
    </recommendedName>
</protein>
<dbReference type="PROSITE" id="PS50878">
    <property type="entry name" value="RT_POL"/>
    <property type="match status" value="1"/>
</dbReference>
<dbReference type="Gene3D" id="3.30.420.10">
    <property type="entry name" value="Ribonuclease H-like superfamily/Ribonuclease H"/>
    <property type="match status" value="1"/>
</dbReference>
<dbReference type="PROSITE" id="PS50994">
    <property type="entry name" value="INTEGRASE"/>
    <property type="match status" value="1"/>
</dbReference>
<dbReference type="Pfam" id="PF17921">
    <property type="entry name" value="Integrase_H2C2"/>
    <property type="match status" value="1"/>
</dbReference>
<dbReference type="Gene3D" id="1.10.340.70">
    <property type="match status" value="1"/>
</dbReference>
<name>A0AAW2UA72_SESRA</name>
<dbReference type="PANTHER" id="PTHR48475">
    <property type="entry name" value="RIBONUCLEASE H"/>
    <property type="match status" value="1"/>
</dbReference>
<dbReference type="EMBL" id="JACGWJ010000006">
    <property type="protein sequence ID" value="KAL0413602.1"/>
    <property type="molecule type" value="Genomic_DNA"/>
</dbReference>
<dbReference type="GO" id="GO:0003676">
    <property type="term" value="F:nucleic acid binding"/>
    <property type="evidence" value="ECO:0007669"/>
    <property type="project" value="InterPro"/>
</dbReference>
<dbReference type="PANTHER" id="PTHR48475:SF2">
    <property type="entry name" value="RIBONUCLEASE H"/>
    <property type="match status" value="1"/>
</dbReference>
<proteinExistence type="predicted"/>
<evidence type="ECO:0000259" key="1">
    <source>
        <dbReference type="PROSITE" id="PS50878"/>
    </source>
</evidence>
<dbReference type="InterPro" id="IPR041577">
    <property type="entry name" value="RT_RNaseH_2"/>
</dbReference>
<evidence type="ECO:0008006" key="4">
    <source>
        <dbReference type="Google" id="ProtNLM"/>
    </source>
</evidence>
<feature type="domain" description="Reverse transcriptase" evidence="1">
    <location>
        <begin position="1"/>
        <end position="54"/>
    </location>
</feature>
<reference evidence="3" key="2">
    <citation type="journal article" date="2024" name="Plant">
        <title>Genomic evolution and insights into agronomic trait innovations of Sesamum species.</title>
        <authorList>
            <person name="Miao H."/>
            <person name="Wang L."/>
            <person name="Qu L."/>
            <person name="Liu H."/>
            <person name="Sun Y."/>
            <person name="Le M."/>
            <person name="Wang Q."/>
            <person name="Wei S."/>
            <person name="Zheng Y."/>
            <person name="Lin W."/>
            <person name="Duan Y."/>
            <person name="Cao H."/>
            <person name="Xiong S."/>
            <person name="Wang X."/>
            <person name="Wei L."/>
            <person name="Li C."/>
            <person name="Ma Q."/>
            <person name="Ju M."/>
            <person name="Zhao R."/>
            <person name="Li G."/>
            <person name="Mu C."/>
            <person name="Tian Q."/>
            <person name="Mei H."/>
            <person name="Zhang T."/>
            <person name="Gao T."/>
            <person name="Zhang H."/>
        </authorList>
    </citation>
    <scope>NUCLEOTIDE SEQUENCE</scope>
    <source>
        <strain evidence="3">G02</strain>
    </source>
</reference>
<sequence length="540" mass="61997">MEVYVDDMLIKSTEDDHLKELRRAFDTMQTYGMKLNPDKCTFRVRGGKFLGYMVSERGIEANPEKIQAITGLRSPKMLNEMQKLTGKITSLSRFISKSTDRSLLFFKALRKAKEFSWTEECEQALDELKKYLATPPLLANPKLGEVLFLYLAVSEETVSSVLLREQGKNQNPVYYLALEAGVKEIDVCTDSQLVAMQISRTENERADALSKFGAMVVGTKERKVTLVIKEHPVIEEREDLQTIENSNSWKVEIMNYLKDGTLPDDPIKARRLKFKATRFTTVGTYLYKRTIDGPLLKCLDEERAQYVLREIHEGSCGNHSGGRSLAQKIIRQGYFWPTLVKDATEFAKKCESCQRFGIPRVLISDNGTQFQGKAITTWCKELKIQQNFTAVGNPQANGQTEVTNRTILQHLKTRLEGAKEIGEETQRVAQYESKRNQEGRAFDLTTIEEKRDLAYAKILHHKGLMMRSYNRRVRPRCFQVGDLVLKKVEVSKHVGKLNPGWEGPFKVIKINKSETYKLQDMEGKELPRPWNIHNLKKFYT</sequence>
<organism evidence="3">
    <name type="scientific">Sesamum radiatum</name>
    <name type="common">Black benniseed</name>
    <dbReference type="NCBI Taxonomy" id="300843"/>
    <lineage>
        <taxon>Eukaryota</taxon>
        <taxon>Viridiplantae</taxon>
        <taxon>Streptophyta</taxon>
        <taxon>Embryophyta</taxon>
        <taxon>Tracheophyta</taxon>
        <taxon>Spermatophyta</taxon>
        <taxon>Magnoliopsida</taxon>
        <taxon>eudicotyledons</taxon>
        <taxon>Gunneridae</taxon>
        <taxon>Pentapetalae</taxon>
        <taxon>asterids</taxon>
        <taxon>lamiids</taxon>
        <taxon>Lamiales</taxon>
        <taxon>Pedaliaceae</taxon>
        <taxon>Sesamum</taxon>
    </lineage>
</organism>
<dbReference type="InterPro" id="IPR000477">
    <property type="entry name" value="RT_dom"/>
</dbReference>
<dbReference type="InterPro" id="IPR041588">
    <property type="entry name" value="Integrase_H2C2"/>
</dbReference>
<dbReference type="Gene3D" id="3.30.70.270">
    <property type="match status" value="2"/>
</dbReference>
<dbReference type="InterPro" id="IPR012337">
    <property type="entry name" value="RNaseH-like_sf"/>
</dbReference>
<dbReference type="GO" id="GO:0015074">
    <property type="term" value="P:DNA integration"/>
    <property type="evidence" value="ECO:0007669"/>
    <property type="project" value="InterPro"/>
</dbReference>
<dbReference type="InterPro" id="IPR043502">
    <property type="entry name" value="DNA/RNA_pol_sf"/>
</dbReference>
<reference evidence="3" key="1">
    <citation type="submission" date="2020-06" db="EMBL/GenBank/DDBJ databases">
        <authorList>
            <person name="Li T."/>
            <person name="Hu X."/>
            <person name="Zhang T."/>
            <person name="Song X."/>
            <person name="Zhang H."/>
            <person name="Dai N."/>
            <person name="Sheng W."/>
            <person name="Hou X."/>
            <person name="Wei L."/>
        </authorList>
    </citation>
    <scope>NUCLEOTIDE SEQUENCE</scope>
    <source>
        <strain evidence="3">G02</strain>
        <tissue evidence="3">Leaf</tissue>
    </source>
</reference>